<proteinExistence type="predicted"/>
<dbReference type="Pfam" id="PF02698">
    <property type="entry name" value="DUF218"/>
    <property type="match status" value="1"/>
</dbReference>
<dbReference type="InterPro" id="IPR051599">
    <property type="entry name" value="Cell_Envelope_Assoc"/>
</dbReference>
<sequence>MLRKISYFVLSIVIVTAIAIYICNKKISKNSEGKIFDSIDSLPYNKVGLLLGTSKFLADGRTNLYYQYRIDATKELMEAGKIKYVIASGDNSRETYDEPTQMKQDLIDAGIDSTHIFLDYAGFRTFDSMVRAKEIFGQDSLTVISQKFHNERAIFIANKEKMAAVGFNAKDVSKNMGIKTQIREKLARVKVYLDYLIGKKPHFLGSKVKIPN</sequence>
<evidence type="ECO:0000256" key="1">
    <source>
        <dbReference type="SAM" id="Phobius"/>
    </source>
</evidence>
<evidence type="ECO:0000259" key="2">
    <source>
        <dbReference type="Pfam" id="PF02698"/>
    </source>
</evidence>
<protein>
    <submittedName>
        <fullName evidence="3">Protein SanA</fullName>
    </submittedName>
</protein>
<dbReference type="Proteomes" id="UP000249645">
    <property type="component" value="Unassembled WGS sequence"/>
</dbReference>
<accession>A0A2W5ERG8</accession>
<dbReference type="InterPro" id="IPR003848">
    <property type="entry name" value="DUF218"/>
</dbReference>
<keyword evidence="1" id="KW-0472">Membrane</keyword>
<gene>
    <name evidence="3" type="ORF">DI598_14825</name>
</gene>
<comment type="caution">
    <text evidence="3">The sequence shown here is derived from an EMBL/GenBank/DDBJ whole genome shotgun (WGS) entry which is preliminary data.</text>
</comment>
<dbReference type="EMBL" id="QFOI01000329">
    <property type="protein sequence ID" value="PZP44167.1"/>
    <property type="molecule type" value="Genomic_DNA"/>
</dbReference>
<keyword evidence="1" id="KW-0812">Transmembrane</keyword>
<dbReference type="PANTHER" id="PTHR30336">
    <property type="entry name" value="INNER MEMBRANE PROTEIN, PROBABLE PERMEASE"/>
    <property type="match status" value="1"/>
</dbReference>
<feature type="transmembrane region" description="Helical" evidence="1">
    <location>
        <begin position="6"/>
        <end position="24"/>
    </location>
</feature>
<organism evidence="3 4">
    <name type="scientific">Pseudopedobacter saltans</name>
    <dbReference type="NCBI Taxonomy" id="151895"/>
    <lineage>
        <taxon>Bacteria</taxon>
        <taxon>Pseudomonadati</taxon>
        <taxon>Bacteroidota</taxon>
        <taxon>Sphingobacteriia</taxon>
        <taxon>Sphingobacteriales</taxon>
        <taxon>Sphingobacteriaceae</taxon>
        <taxon>Pseudopedobacter</taxon>
    </lineage>
</organism>
<evidence type="ECO:0000313" key="4">
    <source>
        <dbReference type="Proteomes" id="UP000249645"/>
    </source>
</evidence>
<feature type="domain" description="DUF218" evidence="2">
    <location>
        <begin position="65"/>
        <end position="165"/>
    </location>
</feature>
<name>A0A2W5ERG8_9SPHI</name>
<dbReference type="CDD" id="cd06259">
    <property type="entry name" value="YdcF-like"/>
    <property type="match status" value="1"/>
</dbReference>
<dbReference type="PANTHER" id="PTHR30336:SF20">
    <property type="entry name" value="DUF218 DOMAIN-CONTAINING PROTEIN"/>
    <property type="match status" value="1"/>
</dbReference>
<reference evidence="3 4" key="1">
    <citation type="submission" date="2017-11" db="EMBL/GenBank/DDBJ databases">
        <title>Infants hospitalized years apart are colonized by the same room-sourced microbial strains.</title>
        <authorList>
            <person name="Brooks B."/>
            <person name="Olm M.R."/>
            <person name="Firek B.A."/>
            <person name="Baker R."/>
            <person name="Thomas B.C."/>
            <person name="Morowitz M.J."/>
            <person name="Banfield J.F."/>
        </authorList>
    </citation>
    <scope>NUCLEOTIDE SEQUENCE [LARGE SCALE GENOMIC DNA]</scope>
    <source>
        <strain evidence="3">S2_009_000_R2_76</strain>
    </source>
</reference>
<dbReference type="AlphaFoldDB" id="A0A2W5ERG8"/>
<dbReference type="GO" id="GO:0005886">
    <property type="term" value="C:plasma membrane"/>
    <property type="evidence" value="ECO:0007669"/>
    <property type="project" value="TreeGrafter"/>
</dbReference>
<keyword evidence="1" id="KW-1133">Transmembrane helix</keyword>
<evidence type="ECO:0000313" key="3">
    <source>
        <dbReference type="EMBL" id="PZP44167.1"/>
    </source>
</evidence>